<reference evidence="4" key="1">
    <citation type="journal article" date="2014" name="PLoS ONE">
        <title>Transcriptome-Based Identification of ABC Transporters in the Western Tarnished Plant Bug Lygus hesperus.</title>
        <authorList>
            <person name="Hull J.J."/>
            <person name="Chaney K."/>
            <person name="Geib S.M."/>
            <person name="Fabrick J.A."/>
            <person name="Brent C.S."/>
            <person name="Walsh D."/>
            <person name="Lavine L.C."/>
        </authorList>
    </citation>
    <scope>NUCLEOTIDE SEQUENCE</scope>
</reference>
<dbReference type="GO" id="GO:0012505">
    <property type="term" value="C:endomembrane system"/>
    <property type="evidence" value="ECO:0007669"/>
    <property type="project" value="TreeGrafter"/>
</dbReference>
<name>A0A0A9YF94_LYGHE</name>
<dbReference type="PROSITE" id="PS50191">
    <property type="entry name" value="CRAL_TRIO"/>
    <property type="match status" value="1"/>
</dbReference>
<dbReference type="InterPro" id="IPR013783">
    <property type="entry name" value="Ig-like_fold"/>
</dbReference>
<dbReference type="CDD" id="cd00170">
    <property type="entry name" value="SEC14"/>
    <property type="match status" value="1"/>
</dbReference>
<dbReference type="SUPFAM" id="SSF46938">
    <property type="entry name" value="CRAL/TRIO N-terminal domain"/>
    <property type="match status" value="1"/>
</dbReference>
<evidence type="ECO:0000256" key="1">
    <source>
        <dbReference type="SAM" id="Phobius"/>
    </source>
</evidence>
<evidence type="ECO:0000259" key="3">
    <source>
        <dbReference type="PROSITE" id="PS50202"/>
    </source>
</evidence>
<dbReference type="EMBL" id="GBHO01013821">
    <property type="protein sequence ID" value="JAG29783.1"/>
    <property type="molecule type" value="Transcribed_RNA"/>
</dbReference>
<dbReference type="GO" id="GO:0140284">
    <property type="term" value="C:endoplasmic reticulum-endosome membrane contact site"/>
    <property type="evidence" value="ECO:0007669"/>
    <property type="project" value="TreeGrafter"/>
</dbReference>
<dbReference type="Gene3D" id="2.60.40.10">
    <property type="entry name" value="Immunoglobulins"/>
    <property type="match status" value="1"/>
</dbReference>
<feature type="domain" description="CRAL-TRIO" evidence="2">
    <location>
        <begin position="76"/>
        <end position="231"/>
    </location>
</feature>
<keyword evidence="1" id="KW-0812">Transmembrane</keyword>
<dbReference type="Pfam" id="PF00635">
    <property type="entry name" value="Motile_Sperm"/>
    <property type="match status" value="1"/>
</dbReference>
<dbReference type="InterPro" id="IPR008962">
    <property type="entry name" value="PapD-like_sf"/>
</dbReference>
<dbReference type="AlphaFoldDB" id="A0A0A9YF94"/>
<proteinExistence type="predicted"/>
<accession>A0A0A9YF94</accession>
<dbReference type="InterPro" id="IPR001251">
    <property type="entry name" value="CRAL-TRIO_dom"/>
</dbReference>
<dbReference type="InterPro" id="IPR000535">
    <property type="entry name" value="MSP_dom"/>
</dbReference>
<dbReference type="Gene3D" id="3.40.525.10">
    <property type="entry name" value="CRAL-TRIO lipid binding domain"/>
    <property type="match status" value="1"/>
</dbReference>
<gene>
    <name evidence="4" type="primary">Mospd2_1</name>
    <name evidence="4" type="ORF">CM83_82009</name>
</gene>
<protein>
    <submittedName>
        <fullName evidence="4">Motile sperm domain-containing protein 2</fullName>
    </submittedName>
</protein>
<dbReference type="PANTHER" id="PTHR46384:SF1">
    <property type="entry name" value="MOTILE SPERM DOMAIN-CONTAINING PROTEIN 2"/>
    <property type="match status" value="1"/>
</dbReference>
<feature type="transmembrane region" description="Helical" evidence="1">
    <location>
        <begin position="455"/>
        <end position="474"/>
    </location>
</feature>
<evidence type="ECO:0000313" key="4">
    <source>
        <dbReference type="EMBL" id="JAG29783.1"/>
    </source>
</evidence>
<evidence type="ECO:0000259" key="2">
    <source>
        <dbReference type="PROSITE" id="PS50191"/>
    </source>
</evidence>
<feature type="domain" description="MSP" evidence="3">
    <location>
        <begin position="284"/>
        <end position="402"/>
    </location>
</feature>
<sequence>MEPSYQDIQELRSKFNQRVQDENKDFHPKDLSRANSDDNWLKRFLVHHDLDKKEALNMLLDTCEWRKATKVNELNENTINREYLASGGIFIHSKDKDGKPLFVLKCAKHIKGQKDFEELKKCVIYWFERAERMGDQITIFFDMMNTGLANMDMEYTKYLINLCKLYYPNFLNYILIFEMPWVLNAAFKIIKSWLPTKAVQKIKFVNKGNLKEYVDPSQALTAWGGSDPYQFVFQPESSVGEWTKSDENKKKVHFANIQMVEVVDSSSGFDEPNKDDSISSSSMKVRLSPSDAITFAQEGIEISGALTITNTSDGPITFKVKTTSPEKFRVRPYCGALGTGASVNINVLLLSDYKPASIIQDKFLVMTLPLDTDNPSNNQINEAWKNSDTQKVEEFRLRCRVSSNVSPPGQPNGAVSASSSSTDLEQKISQLLVSMNHVNRICSEVETELKTWRRLVVIFIIVCVSFGITILYFLSNLPTSDHCHPEPEL</sequence>
<keyword evidence="1" id="KW-0472">Membrane</keyword>
<dbReference type="SUPFAM" id="SSF52087">
    <property type="entry name" value="CRAL/TRIO domain"/>
    <property type="match status" value="1"/>
</dbReference>
<dbReference type="InterPro" id="IPR036865">
    <property type="entry name" value="CRAL-TRIO_dom_sf"/>
</dbReference>
<dbReference type="Pfam" id="PF00650">
    <property type="entry name" value="CRAL_TRIO"/>
    <property type="match status" value="1"/>
</dbReference>
<dbReference type="SUPFAM" id="SSF49354">
    <property type="entry name" value="PapD-like"/>
    <property type="match status" value="1"/>
</dbReference>
<reference evidence="4" key="2">
    <citation type="submission" date="2014-07" db="EMBL/GenBank/DDBJ databases">
        <authorList>
            <person name="Hull J."/>
        </authorList>
    </citation>
    <scope>NUCLEOTIDE SEQUENCE</scope>
</reference>
<keyword evidence="1" id="KW-1133">Transmembrane helix</keyword>
<dbReference type="InterPro" id="IPR053012">
    <property type="entry name" value="ER-organelle_contact"/>
</dbReference>
<dbReference type="SMART" id="SM00516">
    <property type="entry name" value="SEC14"/>
    <property type="match status" value="1"/>
</dbReference>
<dbReference type="InterPro" id="IPR036273">
    <property type="entry name" value="CRAL/TRIO_N_dom_sf"/>
</dbReference>
<organism evidence="4">
    <name type="scientific">Lygus hesperus</name>
    <name type="common">Western plant bug</name>
    <dbReference type="NCBI Taxonomy" id="30085"/>
    <lineage>
        <taxon>Eukaryota</taxon>
        <taxon>Metazoa</taxon>
        <taxon>Ecdysozoa</taxon>
        <taxon>Arthropoda</taxon>
        <taxon>Hexapoda</taxon>
        <taxon>Insecta</taxon>
        <taxon>Pterygota</taxon>
        <taxon>Neoptera</taxon>
        <taxon>Paraneoptera</taxon>
        <taxon>Hemiptera</taxon>
        <taxon>Heteroptera</taxon>
        <taxon>Panheteroptera</taxon>
        <taxon>Cimicomorpha</taxon>
        <taxon>Miridae</taxon>
        <taxon>Mirini</taxon>
        <taxon>Lygus</taxon>
    </lineage>
</organism>
<dbReference type="PROSITE" id="PS50202">
    <property type="entry name" value="MSP"/>
    <property type="match status" value="1"/>
</dbReference>
<feature type="transmembrane region" description="Helical" evidence="1">
    <location>
        <begin position="170"/>
        <end position="187"/>
    </location>
</feature>
<dbReference type="PANTHER" id="PTHR46384">
    <property type="entry name" value="MOTILE SPERM DOMAIN-CONTAINING PROTEIN 2"/>
    <property type="match status" value="1"/>
</dbReference>